<keyword evidence="2" id="KW-0560">Oxidoreductase</keyword>
<dbReference type="PANTHER" id="PTHR43669:SF3">
    <property type="entry name" value="ALCOHOL DEHYDROGENASE, PUTATIVE (AFU_ORTHOLOGUE AFUA_3G03445)-RELATED"/>
    <property type="match status" value="1"/>
</dbReference>
<dbReference type="PRINTS" id="PR00081">
    <property type="entry name" value="GDHRDH"/>
</dbReference>
<accession>A0ABM9WY75</accession>
<sequence length="265" mass="28421">MRCDRSWFNSQAQPWRNTMTKRNALITGGARGIGAATAKALAADGYRVFINYVNSAAVAEALAQEIQNAGGEAYTLKADVRDDAQIQGMFDSIANEHGGVDVLVSNANMSFTSKPFTEQSWEEFAQKLNDEMHAAYQTAKLAVENMKANQFGRLIFISSTLSEAPAPSFIAHGSAKGALDSFSKYLAQELGPFGITSNVVAPGLVETDATKGAPEEFKETIRMFTPTQKIATPEDVANTVSYLASEKSGHITGTYNPVCGGAYLP</sequence>
<dbReference type="SUPFAM" id="SSF51735">
    <property type="entry name" value="NAD(P)-binding Rossmann-fold domains"/>
    <property type="match status" value="1"/>
</dbReference>
<evidence type="ECO:0000313" key="3">
    <source>
        <dbReference type="EMBL" id="EDN58138.1"/>
    </source>
</evidence>
<organism evidence="3 4">
    <name type="scientific">Vibrio antiquarius (strain Ex25)</name>
    <dbReference type="NCBI Taxonomy" id="150340"/>
    <lineage>
        <taxon>Bacteria</taxon>
        <taxon>Pseudomonadati</taxon>
        <taxon>Pseudomonadota</taxon>
        <taxon>Gammaproteobacteria</taxon>
        <taxon>Vibrionales</taxon>
        <taxon>Vibrionaceae</taxon>
        <taxon>Vibrio</taxon>
        <taxon>Vibrio diabolicus subgroup</taxon>
    </lineage>
</organism>
<dbReference type="PANTHER" id="PTHR43669">
    <property type="entry name" value="5-KETO-D-GLUCONATE 5-REDUCTASE"/>
    <property type="match status" value="1"/>
</dbReference>
<dbReference type="Gene3D" id="3.40.50.720">
    <property type="entry name" value="NAD(P)-binding Rossmann-like Domain"/>
    <property type="match status" value="1"/>
</dbReference>
<evidence type="ECO:0000313" key="4">
    <source>
        <dbReference type="Proteomes" id="UP000242664"/>
    </source>
</evidence>
<dbReference type="InterPro" id="IPR036291">
    <property type="entry name" value="NAD(P)-bd_dom_sf"/>
</dbReference>
<dbReference type="PRINTS" id="PR00080">
    <property type="entry name" value="SDRFAMILY"/>
</dbReference>
<keyword evidence="4" id="KW-1185">Reference proteome</keyword>
<dbReference type="Proteomes" id="UP000242664">
    <property type="component" value="Unassembled WGS sequence"/>
</dbReference>
<comment type="similarity">
    <text evidence="1">Belongs to the short-chain dehydrogenases/reductases (SDR) family.</text>
</comment>
<name>A0ABM9WY75_VIBAE</name>
<gene>
    <name evidence="3" type="ORF">VEx25_B0199</name>
</gene>
<evidence type="ECO:0000256" key="1">
    <source>
        <dbReference type="ARBA" id="ARBA00006484"/>
    </source>
</evidence>
<protein>
    <submittedName>
        <fullName evidence="3">Oxidoreductase, short chain dehydrogenase/reductase family</fullName>
    </submittedName>
</protein>
<evidence type="ECO:0000256" key="2">
    <source>
        <dbReference type="ARBA" id="ARBA00023002"/>
    </source>
</evidence>
<proteinExistence type="inferred from homology"/>
<dbReference type="EMBL" id="DS267811">
    <property type="protein sequence ID" value="EDN58138.1"/>
    <property type="molecule type" value="Genomic_DNA"/>
</dbReference>
<dbReference type="InterPro" id="IPR002347">
    <property type="entry name" value="SDR_fam"/>
</dbReference>
<dbReference type="Pfam" id="PF13561">
    <property type="entry name" value="adh_short_C2"/>
    <property type="match status" value="1"/>
</dbReference>
<reference evidence="4" key="1">
    <citation type="submission" date="2006-10" db="EMBL/GenBank/DDBJ databases">
        <authorList>
            <person name="Heidelberg J."/>
            <person name="Sebastian Y."/>
        </authorList>
    </citation>
    <scope>NUCLEOTIDE SEQUENCE [LARGE SCALE GENOMIC DNA]</scope>
    <source>
        <strain evidence="4">EX25</strain>
    </source>
</reference>